<feature type="domain" description="Carboxymuconolactone decarboxylase-like" evidence="1">
    <location>
        <begin position="23"/>
        <end position="90"/>
    </location>
</feature>
<dbReference type="Proteomes" id="UP000324170">
    <property type="component" value="Unassembled WGS sequence"/>
</dbReference>
<sequence>MNYAKVSPKVINPLYKSYEEIHAAELDQALILLVETRVSQINGCAYCCHLHAEAIRKDHGIEQVKLDKLPAWFNSNIYSPKEKLALEWCEALTSNPKQSVLDNIKERLDTVFTEKEIVDLTAAISLMNALNRMAVSLGSRDE</sequence>
<protein>
    <submittedName>
        <fullName evidence="3">AhpD family alkylhydroperoxidase</fullName>
    </submittedName>
</protein>
<keyword evidence="5" id="KW-1185">Reference proteome</keyword>
<reference evidence="2 4" key="1">
    <citation type="submission" date="2013-07" db="EMBL/GenBank/DDBJ databases">
        <authorList>
            <person name="Genoscope - CEA"/>
        </authorList>
    </citation>
    <scope>NUCLEOTIDE SEQUENCE [LARGE SCALE GENOMIC DNA]</scope>
    <source>
        <strain evidence="2">FRM16</strain>
        <strain evidence="4">FRM16 / DSM 17909</strain>
    </source>
</reference>
<dbReference type="AlphaFoldDB" id="A0A068QNR5"/>
<dbReference type="Proteomes" id="UP000032721">
    <property type="component" value="Chromosome"/>
</dbReference>
<proteinExistence type="predicted"/>
<dbReference type="RefSeq" id="WP_045968360.1">
    <property type="nucleotide sequence ID" value="NZ_CAWMED010000001.1"/>
</dbReference>
<dbReference type="SUPFAM" id="SSF69118">
    <property type="entry name" value="AhpD-like"/>
    <property type="match status" value="1"/>
</dbReference>
<dbReference type="OrthoDB" id="9801997at2"/>
<organism evidence="2 4">
    <name type="scientific">Xenorhabdus doucetiae</name>
    <dbReference type="NCBI Taxonomy" id="351671"/>
    <lineage>
        <taxon>Bacteria</taxon>
        <taxon>Pseudomonadati</taxon>
        <taxon>Pseudomonadota</taxon>
        <taxon>Gammaproteobacteria</taxon>
        <taxon>Enterobacterales</taxon>
        <taxon>Morganellaceae</taxon>
        <taxon>Xenorhabdus</taxon>
    </lineage>
</organism>
<dbReference type="EMBL" id="FO704550">
    <property type="protein sequence ID" value="CDG16216.1"/>
    <property type="molecule type" value="Genomic_DNA"/>
</dbReference>
<evidence type="ECO:0000313" key="2">
    <source>
        <dbReference type="EMBL" id="CDG16216.1"/>
    </source>
</evidence>
<evidence type="ECO:0000313" key="4">
    <source>
        <dbReference type="Proteomes" id="UP000032721"/>
    </source>
</evidence>
<gene>
    <name evidence="3" type="ORF">LY16_00452</name>
    <name evidence="2" type="ORF">XDD1_0513</name>
</gene>
<dbReference type="EMBL" id="VNHN01000005">
    <property type="protein sequence ID" value="TYP15840.1"/>
    <property type="molecule type" value="Genomic_DNA"/>
</dbReference>
<dbReference type="GO" id="GO:0051920">
    <property type="term" value="F:peroxiredoxin activity"/>
    <property type="evidence" value="ECO:0007669"/>
    <property type="project" value="InterPro"/>
</dbReference>
<dbReference type="KEGG" id="xdo:XDD1_0513"/>
<dbReference type="InterPro" id="IPR029032">
    <property type="entry name" value="AhpD-like"/>
</dbReference>
<dbReference type="STRING" id="351671.XDD1_0513"/>
<evidence type="ECO:0000313" key="3">
    <source>
        <dbReference type="EMBL" id="TYP15840.1"/>
    </source>
</evidence>
<name>A0A068QNR5_9GAMM</name>
<dbReference type="InterPro" id="IPR003779">
    <property type="entry name" value="CMD-like"/>
</dbReference>
<dbReference type="HOGENOM" id="CLU_082760_6_0_6"/>
<evidence type="ECO:0000313" key="5">
    <source>
        <dbReference type="Proteomes" id="UP000324170"/>
    </source>
</evidence>
<reference evidence="3 5" key="2">
    <citation type="submission" date="2019-07" db="EMBL/GenBank/DDBJ databases">
        <title>Genomic Encyclopedia of Type Strains, Phase I: the one thousand microbial genomes (KMG-I) project.</title>
        <authorList>
            <person name="Kyrpides N."/>
        </authorList>
    </citation>
    <scope>NUCLEOTIDE SEQUENCE [LARGE SCALE GENOMIC DNA]</scope>
    <source>
        <strain evidence="3 5">DSM 17909</strain>
    </source>
</reference>
<accession>A0A068QNR5</accession>
<dbReference type="PANTHER" id="PTHR34846:SF10">
    <property type="entry name" value="CYTOPLASMIC PROTEIN"/>
    <property type="match status" value="1"/>
</dbReference>
<dbReference type="Gene3D" id="1.20.1290.10">
    <property type="entry name" value="AhpD-like"/>
    <property type="match status" value="1"/>
</dbReference>
<evidence type="ECO:0000259" key="1">
    <source>
        <dbReference type="Pfam" id="PF02627"/>
    </source>
</evidence>
<dbReference type="Pfam" id="PF02627">
    <property type="entry name" value="CMD"/>
    <property type="match status" value="1"/>
</dbReference>
<dbReference type="PANTHER" id="PTHR34846">
    <property type="entry name" value="4-CARBOXYMUCONOLACTONE DECARBOXYLASE FAMILY PROTEIN (AFU_ORTHOLOGUE AFUA_6G11590)"/>
    <property type="match status" value="1"/>
</dbReference>